<name>A0A2G9U1P2_TELCI</name>
<dbReference type="InterPro" id="IPR027417">
    <property type="entry name" value="P-loop_NTPase"/>
</dbReference>
<dbReference type="Proteomes" id="UP000230423">
    <property type="component" value="Unassembled WGS sequence"/>
</dbReference>
<feature type="non-terminal residue" evidence="2">
    <location>
        <position position="1"/>
    </location>
</feature>
<accession>A0A2G9U1P2</accession>
<dbReference type="Gene3D" id="3.40.50.300">
    <property type="entry name" value="P-loop containing nucleotide triphosphate hydrolases"/>
    <property type="match status" value="1"/>
</dbReference>
<reference evidence="2 3" key="1">
    <citation type="submission" date="2015-09" db="EMBL/GenBank/DDBJ databases">
        <title>Draft genome of the parasitic nematode Teladorsagia circumcincta isolate WARC Sus (inbred).</title>
        <authorList>
            <person name="Mitreva M."/>
        </authorList>
    </citation>
    <scope>NUCLEOTIDE SEQUENCE [LARGE SCALE GENOMIC DNA]</scope>
    <source>
        <strain evidence="2 3">S</strain>
    </source>
</reference>
<dbReference type="InterPro" id="IPR050052">
    <property type="entry name" value="ATP-dep_Clp_protease_ClpX"/>
</dbReference>
<dbReference type="InterPro" id="IPR003959">
    <property type="entry name" value="ATPase_AAA_core"/>
</dbReference>
<dbReference type="OrthoDB" id="1721884at2759"/>
<evidence type="ECO:0000259" key="1">
    <source>
        <dbReference type="Pfam" id="PF07724"/>
    </source>
</evidence>
<dbReference type="EMBL" id="KZ350141">
    <property type="protein sequence ID" value="PIO64189.1"/>
    <property type="molecule type" value="Genomic_DNA"/>
</dbReference>
<dbReference type="PANTHER" id="PTHR48102:SF10">
    <property type="entry name" value="ATP-DEPENDENT CLP PROTEASE ATP-BINDING SUBUNIT CLPX"/>
    <property type="match status" value="1"/>
</dbReference>
<gene>
    <name evidence="2" type="ORF">TELCIR_14192</name>
</gene>
<dbReference type="Pfam" id="PF07724">
    <property type="entry name" value="AAA_2"/>
    <property type="match status" value="1"/>
</dbReference>
<evidence type="ECO:0000313" key="3">
    <source>
        <dbReference type="Proteomes" id="UP000230423"/>
    </source>
</evidence>
<dbReference type="GO" id="GO:0005759">
    <property type="term" value="C:mitochondrial matrix"/>
    <property type="evidence" value="ECO:0007669"/>
    <property type="project" value="TreeGrafter"/>
</dbReference>
<sequence length="113" mass="12568">GELPPPPKRKTTFERLKEEHGIVFLDEFDKIHSSSDPIHSVGNRDVSGRGVQQALLKLVEGTVAKVKLPGQIGHKSVVIHTEEWSVPLAAVPTHFDPKFDPARWAWYATLPPC</sequence>
<dbReference type="GO" id="GO:0016887">
    <property type="term" value="F:ATP hydrolysis activity"/>
    <property type="evidence" value="ECO:0007669"/>
    <property type="project" value="InterPro"/>
</dbReference>
<keyword evidence="3" id="KW-1185">Reference proteome</keyword>
<dbReference type="SUPFAM" id="SSF52540">
    <property type="entry name" value="P-loop containing nucleoside triphosphate hydrolases"/>
    <property type="match status" value="1"/>
</dbReference>
<proteinExistence type="predicted"/>
<dbReference type="AlphaFoldDB" id="A0A2G9U1P2"/>
<dbReference type="PANTHER" id="PTHR48102">
    <property type="entry name" value="ATP-DEPENDENT CLP PROTEASE ATP-BINDING SUBUNIT CLPX-LIKE, MITOCHONDRIAL-RELATED"/>
    <property type="match status" value="1"/>
</dbReference>
<evidence type="ECO:0000313" key="2">
    <source>
        <dbReference type="EMBL" id="PIO64189.1"/>
    </source>
</evidence>
<protein>
    <recommendedName>
        <fullName evidence="1">ATPase AAA-type core domain-containing protein</fullName>
    </recommendedName>
</protein>
<organism evidence="2 3">
    <name type="scientific">Teladorsagia circumcincta</name>
    <name type="common">Brown stomach worm</name>
    <name type="synonym">Ostertagia circumcincta</name>
    <dbReference type="NCBI Taxonomy" id="45464"/>
    <lineage>
        <taxon>Eukaryota</taxon>
        <taxon>Metazoa</taxon>
        <taxon>Ecdysozoa</taxon>
        <taxon>Nematoda</taxon>
        <taxon>Chromadorea</taxon>
        <taxon>Rhabditida</taxon>
        <taxon>Rhabditina</taxon>
        <taxon>Rhabditomorpha</taxon>
        <taxon>Strongyloidea</taxon>
        <taxon>Trichostrongylidae</taxon>
        <taxon>Teladorsagia</taxon>
    </lineage>
</organism>
<feature type="domain" description="ATPase AAA-type core" evidence="1">
    <location>
        <begin position="17"/>
        <end position="68"/>
    </location>
</feature>
<dbReference type="GO" id="GO:0005524">
    <property type="term" value="F:ATP binding"/>
    <property type="evidence" value="ECO:0007669"/>
    <property type="project" value="InterPro"/>
</dbReference>
<dbReference type="GO" id="GO:0051603">
    <property type="term" value="P:proteolysis involved in protein catabolic process"/>
    <property type="evidence" value="ECO:0007669"/>
    <property type="project" value="TreeGrafter"/>
</dbReference>